<feature type="compositionally biased region" description="Low complexity" evidence="1">
    <location>
        <begin position="168"/>
        <end position="183"/>
    </location>
</feature>
<evidence type="ECO:0000313" key="3">
    <source>
        <dbReference type="Proteomes" id="UP000295345"/>
    </source>
</evidence>
<dbReference type="EMBL" id="SMKI01000312">
    <property type="protein sequence ID" value="TDC70278.1"/>
    <property type="molecule type" value="Genomic_DNA"/>
</dbReference>
<keyword evidence="3" id="KW-1185">Reference proteome</keyword>
<organism evidence="2 3">
    <name type="scientific">Streptomyces hainanensis</name>
    <dbReference type="NCBI Taxonomy" id="402648"/>
    <lineage>
        <taxon>Bacteria</taxon>
        <taxon>Bacillati</taxon>
        <taxon>Actinomycetota</taxon>
        <taxon>Actinomycetes</taxon>
        <taxon>Kitasatosporales</taxon>
        <taxon>Streptomycetaceae</taxon>
        <taxon>Streptomyces</taxon>
    </lineage>
</organism>
<evidence type="ECO:0000256" key="1">
    <source>
        <dbReference type="SAM" id="MobiDB-lite"/>
    </source>
</evidence>
<dbReference type="AlphaFoldDB" id="A0A4R4T0N0"/>
<dbReference type="Proteomes" id="UP000295345">
    <property type="component" value="Unassembled WGS sequence"/>
</dbReference>
<evidence type="ECO:0000313" key="2">
    <source>
        <dbReference type="EMBL" id="TDC70278.1"/>
    </source>
</evidence>
<reference evidence="2 3" key="1">
    <citation type="submission" date="2019-03" db="EMBL/GenBank/DDBJ databases">
        <title>Draft genome sequences of novel Actinobacteria.</title>
        <authorList>
            <person name="Sahin N."/>
            <person name="Ay H."/>
            <person name="Saygin H."/>
        </authorList>
    </citation>
    <scope>NUCLEOTIDE SEQUENCE [LARGE SCALE GENOMIC DNA]</scope>
    <source>
        <strain evidence="2 3">DSM 41900</strain>
    </source>
</reference>
<dbReference type="OrthoDB" id="4335759at2"/>
<accession>A0A4R4T0N0</accession>
<proteinExistence type="predicted"/>
<name>A0A4R4T0N0_9ACTN</name>
<gene>
    <name evidence="2" type="ORF">E1283_24935</name>
</gene>
<comment type="caution">
    <text evidence="2">The sequence shown here is derived from an EMBL/GenBank/DDBJ whole genome shotgun (WGS) entry which is preliminary data.</text>
</comment>
<feature type="region of interest" description="Disordered" evidence="1">
    <location>
        <begin position="267"/>
        <end position="293"/>
    </location>
</feature>
<feature type="region of interest" description="Disordered" evidence="1">
    <location>
        <begin position="163"/>
        <end position="184"/>
    </location>
</feature>
<dbReference type="RefSeq" id="WP_132820390.1">
    <property type="nucleotide sequence ID" value="NZ_SMKI01000312.1"/>
</dbReference>
<protein>
    <submittedName>
        <fullName evidence="2">Uncharacterized protein</fullName>
    </submittedName>
</protein>
<sequence>MNDPAPHRPLDIAERADQLDALADRYLALWKRINERDFLNPAAGLVHLAAYLTDCHILVDETLRRLTELVTSQPSQPLEAGIALTTLNQAIRDSADAASLLARATGQSALTTATWANNYNGVDEQHLQDRYTKASQCCVGAMALLEHSALALHSTALLARSAERQSPAATPRAAAKAQAEAHAGSLERLTPAQRHALQAIAAGGVRLHETVRGSRYIDVGQGPRITLTTYNSLERKGLISRDTSTMLLFHGQRLTITKRGQAALAAITPGRASASPPDTSRPSQGRRRPRSGT</sequence>
<feature type="compositionally biased region" description="Basic residues" evidence="1">
    <location>
        <begin position="284"/>
        <end position="293"/>
    </location>
</feature>